<feature type="compositionally biased region" description="Polar residues" evidence="1">
    <location>
        <begin position="465"/>
        <end position="482"/>
    </location>
</feature>
<evidence type="ECO:0000256" key="1">
    <source>
        <dbReference type="SAM" id="MobiDB-lite"/>
    </source>
</evidence>
<feature type="compositionally biased region" description="Basic residues" evidence="1">
    <location>
        <begin position="87"/>
        <end position="99"/>
    </location>
</feature>
<keyword evidence="3" id="KW-1185">Reference proteome</keyword>
<dbReference type="InParanoid" id="E4WZK2"/>
<evidence type="ECO:0000313" key="3">
    <source>
        <dbReference type="Proteomes" id="UP000001307"/>
    </source>
</evidence>
<sequence>MFRRQKPISATGSRFEALATDESEDVLPLSTPENFTPVFNTPCLKDHEVPELARGKTRNEKMSRPRLSTASQLLQGLMFPVRKVRKTVSKKMGKAKRRTAPPNDLPAVNAASLGVRTRSSRKNENEGKQGPANELAADSDTSLAESVSGPISDSDNVEPGLFSEPLTVAELDAASAEVLDPSSDVIEVGISPVQRLNVYGIPLDTTRPRFFGVPRDLSLCIDPQQDGDVSQSWTNIRSGADALYRVTEVLAYFVLGGLKASLTDDGTSLPRVIHFHGEVIMIMCSLLAPTSIVNHEPLLAKIQLHLIQDPLDMEKTLQFATLLNDLMSDLLDLYQSLSLESQTGSSELPASISFANGLRHLVAPNDFEAVCNEYQKLASTCYQLPVLDDRSRDLIAYLLARLKEVVSPAVWQGVMDNLPRLMMDYCTQHCVLSFSAQLIPSTIKPENLRCHLEYHRLVAEYNQGHSSSGTEQIPSSTTSPSNPVHDLADTFPTLLDLSPLEENISPSNDDQFIASLIADTTPLPDSTGRQRLSSTGRVASQSVSLAEIMSGDVRGLRCYTVFVKNNTHAVLKMSGEVEPGLAAGLVQSCTSPEVTPPTGPAENFEGLPGPVVEPDLTCDNPPNPMQEPETIPTTRRIGKRPRTATGLSLEPSSKRPNAVNLLEAPTTSGTRLFPLPIINGKIGDNANGEFSDVCIQRCWGPLRRDSNFHFLFIGESRQLGSNQDYFAKCGEFTERLCRLLNDSDYQLRDSNPAVIATARQKIYKEFVIETNKYEIPCELKTMIANCKSTSDWTSFYEEKMPQFMMQNSAFLLVPLLQPELYDTRYGKHVLRLATVSRIQRRKIDLMEGSGSLKSEEESYIVVTKKFQYYYYKCPSTRFHASLVNDIMIRSFPWSWCDSTISGDRANWHRPTCSSSRCQLSGPCLHAASTLVAGIDESNVLPTLHLICERLNHLVKSGRFRVAAEVLEPLAVATSVNRGLDVLGESLFDRSGIIAPTDAKVVGDDQEVRNRASCCSFNFGIFGEHLRVHFPDVIKSKNSKLSPGYSGFNSDISSFPRGRTAHSVPRALCPEGSVVLSQETDGSLKQSLYDFFLHLHDTQLPASDEYGDNSAFCANLLQVNEFLSARENPFLLGWIRQEERKSALDTLTEYFHQENCPESHLEKLIFVSSDRSEICHSCPHLFCYSSTCEANKQGYEKLLNVLRSEKKKELVDDRFIGESVKFLDVLRHAPEAEVDRVKGSRSLKGLALPDHVLQQNRQALLSPIFDSQHYYTTDLAPPALRSALLNESWDSTEVIRTCVIFGRRVQGIYTRLCTAPGKRRAKKGFKSFVLYI</sequence>
<dbReference type="EMBL" id="FN653019">
    <property type="protein sequence ID" value="CBY22598.1"/>
    <property type="molecule type" value="Genomic_DNA"/>
</dbReference>
<proteinExistence type="predicted"/>
<dbReference type="Proteomes" id="UP000001307">
    <property type="component" value="Unassembled WGS sequence"/>
</dbReference>
<reference evidence="2" key="1">
    <citation type="journal article" date="2010" name="Science">
        <title>Plasticity of animal genome architecture unmasked by rapid evolution of a pelagic tunicate.</title>
        <authorList>
            <person name="Denoeud F."/>
            <person name="Henriet S."/>
            <person name="Mungpakdee S."/>
            <person name="Aury J.M."/>
            <person name="Da Silva C."/>
            <person name="Brinkmann H."/>
            <person name="Mikhaleva J."/>
            <person name="Olsen L.C."/>
            <person name="Jubin C."/>
            <person name="Canestro C."/>
            <person name="Bouquet J.M."/>
            <person name="Danks G."/>
            <person name="Poulain J."/>
            <person name="Campsteijn C."/>
            <person name="Adamski M."/>
            <person name="Cross I."/>
            <person name="Yadetie F."/>
            <person name="Muffato M."/>
            <person name="Louis A."/>
            <person name="Butcher S."/>
            <person name="Tsagkogeorga G."/>
            <person name="Konrad A."/>
            <person name="Singh S."/>
            <person name="Jensen M.F."/>
            <person name="Cong E.H."/>
            <person name="Eikeseth-Otteraa H."/>
            <person name="Noel B."/>
            <person name="Anthouard V."/>
            <person name="Porcel B.M."/>
            <person name="Kachouri-Lafond R."/>
            <person name="Nishino A."/>
            <person name="Ugolini M."/>
            <person name="Chourrout P."/>
            <person name="Nishida H."/>
            <person name="Aasland R."/>
            <person name="Huzurbazar S."/>
            <person name="Westhof E."/>
            <person name="Delsuc F."/>
            <person name="Lehrach H."/>
            <person name="Reinhardt R."/>
            <person name="Weissenbach J."/>
            <person name="Roy S.W."/>
            <person name="Artiguenave F."/>
            <person name="Postlethwait J.H."/>
            <person name="Manak J.R."/>
            <person name="Thompson E.M."/>
            <person name="Jaillon O."/>
            <person name="Du Pasquier L."/>
            <person name="Boudinot P."/>
            <person name="Liberles D.A."/>
            <person name="Volff J.N."/>
            <person name="Philippe H."/>
            <person name="Lenhard B."/>
            <person name="Roest Crollius H."/>
            <person name="Wincker P."/>
            <person name="Chourrout D."/>
        </authorList>
    </citation>
    <scope>NUCLEOTIDE SEQUENCE [LARGE SCALE GENOMIC DNA]</scope>
</reference>
<evidence type="ECO:0000313" key="2">
    <source>
        <dbReference type="EMBL" id="CBY22598.1"/>
    </source>
</evidence>
<feature type="region of interest" description="Disordered" evidence="1">
    <location>
        <begin position="87"/>
        <end position="158"/>
    </location>
</feature>
<gene>
    <name evidence="2" type="ORF">GSOID_T00013366001</name>
</gene>
<protein>
    <submittedName>
        <fullName evidence="2">Uncharacterized protein</fullName>
    </submittedName>
</protein>
<accession>E4WZK2</accession>
<feature type="region of interest" description="Disordered" evidence="1">
    <location>
        <begin position="465"/>
        <end position="485"/>
    </location>
</feature>
<name>E4WZK2_OIKDI</name>
<feature type="compositionally biased region" description="Polar residues" evidence="1">
    <location>
        <begin position="139"/>
        <end position="154"/>
    </location>
</feature>
<organism evidence="2">
    <name type="scientific">Oikopleura dioica</name>
    <name type="common">Tunicate</name>
    <dbReference type="NCBI Taxonomy" id="34765"/>
    <lineage>
        <taxon>Eukaryota</taxon>
        <taxon>Metazoa</taxon>
        <taxon>Chordata</taxon>
        <taxon>Tunicata</taxon>
        <taxon>Appendicularia</taxon>
        <taxon>Copelata</taxon>
        <taxon>Oikopleuridae</taxon>
        <taxon>Oikopleura</taxon>
    </lineage>
</organism>